<dbReference type="EMBL" id="CP001827">
    <property type="protein sequence ID" value="ACZ62193.1"/>
    <property type="molecule type" value="Genomic_DNA"/>
</dbReference>
<dbReference type="CDD" id="cd00082">
    <property type="entry name" value="HisKA"/>
    <property type="match status" value="1"/>
</dbReference>
<dbReference type="PANTHER" id="PTHR43065">
    <property type="entry name" value="SENSOR HISTIDINE KINASE"/>
    <property type="match status" value="1"/>
</dbReference>
<dbReference type="Proteomes" id="UP000002506">
    <property type="component" value="Chromosome"/>
</dbReference>
<comment type="catalytic activity">
    <reaction evidence="1">
        <text>ATP + protein L-histidine = ADP + protein N-phospho-L-histidine.</text>
        <dbReference type="EC" id="2.7.13.3"/>
    </reaction>
</comment>
<keyword evidence="4" id="KW-0808">Transferase</keyword>
<dbReference type="InterPro" id="IPR036097">
    <property type="entry name" value="HisK_dim/P_sf"/>
</dbReference>
<gene>
    <name evidence="10" type="ordered locus">DhcVS_1076</name>
</gene>
<keyword evidence="8" id="KW-0902">Two-component regulatory system</keyword>
<dbReference type="InterPro" id="IPR035965">
    <property type="entry name" value="PAS-like_dom_sf"/>
</dbReference>
<organism evidence="10 11">
    <name type="scientific">Dehalococcoides mccartyi (strain VS)</name>
    <dbReference type="NCBI Taxonomy" id="311424"/>
    <lineage>
        <taxon>Bacteria</taxon>
        <taxon>Bacillati</taxon>
        <taxon>Chloroflexota</taxon>
        <taxon>Dehalococcoidia</taxon>
        <taxon>Dehalococcoidales</taxon>
        <taxon>Dehalococcoidaceae</taxon>
        <taxon>Dehalococcoides</taxon>
    </lineage>
</organism>
<protein>
    <recommendedName>
        <fullName evidence="2">histidine kinase</fullName>
        <ecNumber evidence="2">2.7.13.3</ecNumber>
    </recommendedName>
</protein>
<evidence type="ECO:0000256" key="5">
    <source>
        <dbReference type="ARBA" id="ARBA00022741"/>
    </source>
</evidence>
<dbReference type="NCBIfam" id="TIGR00229">
    <property type="entry name" value="sensory_box"/>
    <property type="match status" value="1"/>
</dbReference>
<keyword evidence="6 10" id="KW-0418">Kinase</keyword>
<dbReference type="PANTHER" id="PTHR43065:SF46">
    <property type="entry name" value="C4-DICARBOXYLATE TRANSPORT SENSOR PROTEIN DCTB"/>
    <property type="match status" value="1"/>
</dbReference>
<dbReference type="SUPFAM" id="SSF55874">
    <property type="entry name" value="ATPase domain of HSP90 chaperone/DNA topoisomerase II/histidine kinase"/>
    <property type="match status" value="1"/>
</dbReference>
<name>D2BIP3_DEHMV</name>
<evidence type="ECO:0000256" key="2">
    <source>
        <dbReference type="ARBA" id="ARBA00012438"/>
    </source>
</evidence>
<dbReference type="SUPFAM" id="SSF55785">
    <property type="entry name" value="PYP-like sensor domain (PAS domain)"/>
    <property type="match status" value="1"/>
</dbReference>
<dbReference type="InterPro" id="IPR003661">
    <property type="entry name" value="HisK_dim/P_dom"/>
</dbReference>
<dbReference type="PROSITE" id="PS50109">
    <property type="entry name" value="HIS_KIN"/>
    <property type="match status" value="1"/>
</dbReference>
<dbReference type="GO" id="GO:0005524">
    <property type="term" value="F:ATP binding"/>
    <property type="evidence" value="ECO:0007669"/>
    <property type="project" value="UniProtKB-KW"/>
</dbReference>
<keyword evidence="5" id="KW-0547">Nucleotide-binding</keyword>
<dbReference type="AlphaFoldDB" id="D2BIP3"/>
<evidence type="ECO:0000256" key="7">
    <source>
        <dbReference type="ARBA" id="ARBA00022840"/>
    </source>
</evidence>
<dbReference type="SUPFAM" id="SSF47384">
    <property type="entry name" value="Homodimeric domain of signal transducing histidine kinase"/>
    <property type="match status" value="1"/>
</dbReference>
<dbReference type="KEGG" id="dev:DhcVS_1076"/>
<reference evidence="10 11" key="1">
    <citation type="journal article" date="2009" name="PLoS Genet.">
        <title>Localized plasticity in the streamlined genomes of vinyl chloride respiring Dehalococcoides.</title>
        <authorList>
            <person name="McMurdie P.J."/>
            <person name="Behrens S.F."/>
            <person name="Muller J.A."/>
            <person name="Goke J."/>
            <person name="Ritalahti K.M."/>
            <person name="Wagner R."/>
            <person name="Goltsman E."/>
            <person name="Lapidus A."/>
            <person name="Holmes S."/>
            <person name="Loffler F.E."/>
            <person name="Spormann A.M."/>
        </authorList>
    </citation>
    <scope>NUCLEOTIDE SEQUENCE [LARGE SCALE GENOMIC DNA]</scope>
    <source>
        <strain evidence="10 11">VS</strain>
    </source>
</reference>
<dbReference type="HOGENOM" id="CLU_000445_114_39_0"/>
<keyword evidence="7" id="KW-0067">ATP-binding</keyword>
<dbReference type="InterPro" id="IPR000014">
    <property type="entry name" value="PAS"/>
</dbReference>
<evidence type="ECO:0000256" key="4">
    <source>
        <dbReference type="ARBA" id="ARBA00022679"/>
    </source>
</evidence>
<proteinExistence type="predicted"/>
<dbReference type="eggNOG" id="COG4191">
    <property type="taxonomic scope" value="Bacteria"/>
</dbReference>
<evidence type="ECO:0000259" key="9">
    <source>
        <dbReference type="PROSITE" id="PS50109"/>
    </source>
</evidence>
<evidence type="ECO:0000256" key="1">
    <source>
        <dbReference type="ARBA" id="ARBA00000085"/>
    </source>
</evidence>
<evidence type="ECO:0000256" key="6">
    <source>
        <dbReference type="ARBA" id="ARBA00022777"/>
    </source>
</evidence>
<dbReference type="EC" id="2.7.13.3" evidence="2"/>
<keyword evidence="3" id="KW-0597">Phosphoprotein</keyword>
<evidence type="ECO:0000256" key="3">
    <source>
        <dbReference type="ARBA" id="ARBA00022553"/>
    </source>
</evidence>
<dbReference type="Pfam" id="PF02518">
    <property type="entry name" value="HATPase_c"/>
    <property type="match status" value="1"/>
</dbReference>
<accession>D2BIP3</accession>
<dbReference type="SMART" id="SM00387">
    <property type="entry name" value="HATPase_c"/>
    <property type="match status" value="1"/>
</dbReference>
<dbReference type="InterPro" id="IPR003594">
    <property type="entry name" value="HATPase_dom"/>
</dbReference>
<dbReference type="Gene3D" id="3.30.565.10">
    <property type="entry name" value="Histidine kinase-like ATPase, C-terminal domain"/>
    <property type="match status" value="1"/>
</dbReference>
<dbReference type="Pfam" id="PF00512">
    <property type="entry name" value="HisKA"/>
    <property type="match status" value="1"/>
</dbReference>
<dbReference type="Gene3D" id="1.10.287.130">
    <property type="match status" value="1"/>
</dbReference>
<evidence type="ECO:0000313" key="11">
    <source>
        <dbReference type="Proteomes" id="UP000002506"/>
    </source>
</evidence>
<feature type="domain" description="Histidine kinase" evidence="9">
    <location>
        <begin position="150"/>
        <end position="361"/>
    </location>
</feature>
<dbReference type="InterPro" id="IPR004358">
    <property type="entry name" value="Sig_transdc_His_kin-like_C"/>
</dbReference>
<dbReference type="Pfam" id="PF13188">
    <property type="entry name" value="PAS_8"/>
    <property type="match status" value="1"/>
</dbReference>
<dbReference type="InterPro" id="IPR036890">
    <property type="entry name" value="HATPase_C_sf"/>
</dbReference>
<sequence>MMKQEELFHLFLDNMLDAVAVYEVSQEGKPLKFMEANEQMCRYIGYTHEEFLRMQPADIRFECFNITPALWQELLEVRYLLNEYAYKTKDNVSVPIEIHYHFFQLDGRNLIFLTIRDISERKKAEENQRRLEKDLNLSSRLASVGALTAGVAHEINSPLTSILGFSERLARKCTSEEQHRDIERIHTEALRAAKVVDNLRTFARSYEQEKKLCGLNDVIRKSVELREYELVVQNIVVELELAENLPSTLMDFYKIQQVLINMILNAEQAMYQAHGRGRLLIKTQDMGNYIRMIIEDNGPGIAPEIAERVFDPFFTTKEDSRGTGLGLSVCYGIIMEHDGKVQLESKLGQGTRFIIDLPIKNSRLPRKKSTKVVVVKVNAKTRAKSPKSLPQNPPD</sequence>
<dbReference type="RefSeq" id="WP_012882341.1">
    <property type="nucleotide sequence ID" value="NC_013552.1"/>
</dbReference>
<dbReference type="GO" id="GO:0000155">
    <property type="term" value="F:phosphorelay sensor kinase activity"/>
    <property type="evidence" value="ECO:0007669"/>
    <property type="project" value="InterPro"/>
</dbReference>
<dbReference type="InterPro" id="IPR005467">
    <property type="entry name" value="His_kinase_dom"/>
</dbReference>
<evidence type="ECO:0000256" key="8">
    <source>
        <dbReference type="ARBA" id="ARBA00023012"/>
    </source>
</evidence>
<dbReference type="PRINTS" id="PR00344">
    <property type="entry name" value="BCTRLSENSOR"/>
</dbReference>
<dbReference type="Gene3D" id="3.30.450.20">
    <property type="entry name" value="PAS domain"/>
    <property type="match status" value="1"/>
</dbReference>
<evidence type="ECO:0000313" key="10">
    <source>
        <dbReference type="EMBL" id="ACZ62193.1"/>
    </source>
</evidence>
<dbReference type="SMART" id="SM00388">
    <property type="entry name" value="HisKA"/>
    <property type="match status" value="1"/>
</dbReference>